<evidence type="ECO:0000313" key="2">
    <source>
        <dbReference type="EMBL" id="KZP32061.1"/>
    </source>
</evidence>
<dbReference type="Proteomes" id="UP000076532">
    <property type="component" value="Unassembled WGS sequence"/>
</dbReference>
<evidence type="ECO:0000313" key="3">
    <source>
        <dbReference type="Proteomes" id="UP000076532"/>
    </source>
</evidence>
<proteinExistence type="predicted"/>
<name>A0A166UUZ3_9AGAM</name>
<keyword evidence="3" id="KW-1185">Reference proteome</keyword>
<feature type="region of interest" description="Disordered" evidence="1">
    <location>
        <begin position="48"/>
        <end position="87"/>
    </location>
</feature>
<sequence>MGHMVAGTGTTSHDHLPFVLPLGDEPSSRHRCEAPSCEACFKCDHRHHYPAEASPPQRLHQRGWPPGARRSPPERVIPSSTSKSVSPASLSTLWACALPPSTVVATQAWSMHRGPAVFPLPLIPPRPVVFATEDQLAQM</sequence>
<evidence type="ECO:0000256" key="1">
    <source>
        <dbReference type="SAM" id="MobiDB-lite"/>
    </source>
</evidence>
<dbReference type="OrthoDB" id="3945418at2759"/>
<organism evidence="2 3">
    <name type="scientific">Athelia psychrophila</name>
    <dbReference type="NCBI Taxonomy" id="1759441"/>
    <lineage>
        <taxon>Eukaryota</taxon>
        <taxon>Fungi</taxon>
        <taxon>Dikarya</taxon>
        <taxon>Basidiomycota</taxon>
        <taxon>Agaricomycotina</taxon>
        <taxon>Agaricomycetes</taxon>
        <taxon>Agaricomycetidae</taxon>
        <taxon>Atheliales</taxon>
        <taxon>Atheliaceae</taxon>
        <taxon>Athelia</taxon>
    </lineage>
</organism>
<protein>
    <submittedName>
        <fullName evidence="2">Uncharacterized protein</fullName>
    </submittedName>
</protein>
<dbReference type="EMBL" id="KV417487">
    <property type="protein sequence ID" value="KZP32061.1"/>
    <property type="molecule type" value="Genomic_DNA"/>
</dbReference>
<dbReference type="STRING" id="436010.A0A166UUZ3"/>
<accession>A0A166UUZ3</accession>
<reference evidence="2 3" key="1">
    <citation type="journal article" date="2016" name="Mol. Biol. Evol.">
        <title>Comparative Genomics of Early-Diverging Mushroom-Forming Fungi Provides Insights into the Origins of Lignocellulose Decay Capabilities.</title>
        <authorList>
            <person name="Nagy L.G."/>
            <person name="Riley R."/>
            <person name="Tritt A."/>
            <person name="Adam C."/>
            <person name="Daum C."/>
            <person name="Floudas D."/>
            <person name="Sun H."/>
            <person name="Yadav J.S."/>
            <person name="Pangilinan J."/>
            <person name="Larsson K.H."/>
            <person name="Matsuura K."/>
            <person name="Barry K."/>
            <person name="Labutti K."/>
            <person name="Kuo R."/>
            <person name="Ohm R.A."/>
            <person name="Bhattacharya S.S."/>
            <person name="Shirouzu T."/>
            <person name="Yoshinaga Y."/>
            <person name="Martin F.M."/>
            <person name="Grigoriev I.V."/>
            <person name="Hibbett D.S."/>
        </authorList>
    </citation>
    <scope>NUCLEOTIDE SEQUENCE [LARGE SCALE GENOMIC DNA]</scope>
    <source>
        <strain evidence="2 3">CBS 109695</strain>
    </source>
</reference>
<dbReference type="AlphaFoldDB" id="A0A166UUZ3"/>
<gene>
    <name evidence="2" type="ORF">FIBSPDRAFT_775511</name>
</gene>